<evidence type="ECO:0000313" key="2">
    <source>
        <dbReference type="Proteomes" id="UP001296104"/>
    </source>
</evidence>
<gene>
    <name evidence="1" type="ORF">LECACI_7A008036</name>
</gene>
<dbReference type="AlphaFoldDB" id="A0AAI8Z5K4"/>
<dbReference type="Proteomes" id="UP001296104">
    <property type="component" value="Unassembled WGS sequence"/>
</dbReference>
<organism evidence="1 2">
    <name type="scientific">Lecanosticta acicola</name>
    <dbReference type="NCBI Taxonomy" id="111012"/>
    <lineage>
        <taxon>Eukaryota</taxon>
        <taxon>Fungi</taxon>
        <taxon>Dikarya</taxon>
        <taxon>Ascomycota</taxon>
        <taxon>Pezizomycotina</taxon>
        <taxon>Dothideomycetes</taxon>
        <taxon>Dothideomycetidae</taxon>
        <taxon>Mycosphaerellales</taxon>
        <taxon>Mycosphaerellaceae</taxon>
        <taxon>Lecanosticta</taxon>
    </lineage>
</organism>
<name>A0AAI8Z5K4_9PEZI</name>
<reference evidence="1" key="1">
    <citation type="submission" date="2023-11" db="EMBL/GenBank/DDBJ databases">
        <authorList>
            <person name="Alioto T."/>
            <person name="Alioto T."/>
            <person name="Gomez Garrido J."/>
        </authorList>
    </citation>
    <scope>NUCLEOTIDE SEQUENCE</scope>
</reference>
<dbReference type="EMBL" id="CAVMBE010000073">
    <property type="protein sequence ID" value="CAK4032878.1"/>
    <property type="molecule type" value="Genomic_DNA"/>
</dbReference>
<keyword evidence="2" id="KW-1185">Reference proteome</keyword>
<accession>A0AAI8Z5K4</accession>
<comment type="caution">
    <text evidence="1">The sequence shown here is derived from an EMBL/GenBank/DDBJ whole genome shotgun (WGS) entry which is preliminary data.</text>
</comment>
<evidence type="ECO:0000313" key="1">
    <source>
        <dbReference type="EMBL" id="CAK4032878.1"/>
    </source>
</evidence>
<sequence>MLGSKHTNCDLAGTSTHQMTFDRAGHNTTISVRIDVRPDEKFSCLRAVDADFWIRDETLIDRHLGYISAYTLDKTTMSVTGSLSWLTELLEFSARQKVPHRFHAALGARIDDTQRIFQLMFDQNGSVREEFESFKADLTGRKIHYVSFFILNDAFIGQGLGPLAMKTYFSALRRLSNGDDLHGTVVLSAAGVSEIWQRLCQSRANTGEHVYAHSQVQNLLINGYRKSKYKLWLKVDATAEGGDMAIMGQVLDPFADISYGPDDDWEMDDDMDSVVREHDVDEELVAMMELDDDHPSIAQHLCNASPERVLLNDSDDSDHDVYPPPTFRSTAVSAQDPSKPDRTVLARLIRCEATYRWRGLRFLVDECIELKWLLGAKESNRALIEALFPHHQLPPPARRSTALTPGVLALRGIVA</sequence>
<protein>
    <submittedName>
        <fullName evidence="1">Uncharacterized protein</fullName>
    </submittedName>
</protein>
<proteinExistence type="predicted"/>